<organism evidence="1">
    <name type="scientific">uncultured marine phage</name>
    <dbReference type="NCBI Taxonomy" id="707152"/>
    <lineage>
        <taxon>Viruses</taxon>
        <taxon>environmental samples</taxon>
    </lineage>
</organism>
<gene>
    <name evidence="1" type="ORF">SLAVMIC_00302</name>
</gene>
<reference evidence="1" key="1">
    <citation type="submission" date="2021-06" db="EMBL/GenBank/DDBJ databases">
        <authorList>
            <person name="Gannon L."/>
            <person name="Redgwell R T."/>
            <person name="Michniewski S."/>
            <person name="Harrison D C."/>
            <person name="Millard A."/>
        </authorList>
    </citation>
    <scope>NUCLEOTIDE SEQUENCE</scope>
</reference>
<sequence length="105" mass="12303">MFSTEQKFEYFTSIEKQIHVIIKANHGKSKDSIIKKIEELIYIQNSKSAVILELDKSEYEKNGPLMLYLKEHVKLRGFKRVLQTNIPITSIIREIRLDIILGKNI</sequence>
<name>A0A8D9CC07_9VIRU</name>
<protein>
    <submittedName>
        <fullName evidence="1">Uncharacterized protein</fullName>
    </submittedName>
</protein>
<evidence type="ECO:0000313" key="1">
    <source>
        <dbReference type="EMBL" id="CAG7580211.1"/>
    </source>
</evidence>
<proteinExistence type="predicted"/>
<dbReference type="EMBL" id="OU342829">
    <property type="protein sequence ID" value="CAG7580211.1"/>
    <property type="molecule type" value="Genomic_DNA"/>
</dbReference>
<accession>A0A8D9CC07</accession>